<reference evidence="11 12" key="1">
    <citation type="journal article" date="2016" name="Mol. Biol. Evol.">
        <title>Genome-Wide Survey of Gut Fungi (Harpellales) Reveals the First Horizontally Transferred Ubiquitin Gene from a Mosquito Host.</title>
        <authorList>
            <person name="Wang Y."/>
            <person name="White M.M."/>
            <person name="Kvist S."/>
            <person name="Moncalvo J.M."/>
        </authorList>
    </citation>
    <scope>NUCLEOTIDE SEQUENCE [LARGE SCALE GENOMIC DNA]</scope>
    <source>
        <strain evidence="11 12">ALG-7-W6</strain>
    </source>
</reference>
<dbReference type="Proteomes" id="UP000187455">
    <property type="component" value="Unassembled WGS sequence"/>
</dbReference>
<dbReference type="OrthoDB" id="7939818at2759"/>
<keyword evidence="5 10" id="KW-0317">Glutathione biosynthesis</keyword>
<keyword evidence="12" id="KW-1185">Reference proteome</keyword>
<dbReference type="AlphaFoldDB" id="A0A1R0H2C4"/>
<evidence type="ECO:0000256" key="3">
    <source>
        <dbReference type="ARBA" id="ARBA00012220"/>
    </source>
</evidence>
<protein>
    <recommendedName>
        <fullName evidence="3 10">Glutamate--cysteine ligase</fullName>
        <ecNumber evidence="3 10">6.3.2.2</ecNumber>
    </recommendedName>
    <alternativeName>
        <fullName evidence="9 10">Gamma-ECS</fullName>
    </alternativeName>
    <alternativeName>
        <fullName evidence="8 10">Gamma-glutamylcysteine synthetase</fullName>
    </alternativeName>
</protein>
<accession>A0A1R0H2C4</accession>
<evidence type="ECO:0000256" key="4">
    <source>
        <dbReference type="ARBA" id="ARBA00022598"/>
    </source>
</evidence>
<dbReference type="PANTHER" id="PTHR11164">
    <property type="entry name" value="GLUTAMATE CYSTEINE LIGASE"/>
    <property type="match status" value="1"/>
</dbReference>
<evidence type="ECO:0000313" key="11">
    <source>
        <dbReference type="EMBL" id="OLY83270.1"/>
    </source>
</evidence>
<dbReference type="EC" id="6.3.2.2" evidence="3 10"/>
<name>A0A1R0H2C4_9FUNG</name>
<dbReference type="GO" id="GO:0006750">
    <property type="term" value="P:glutathione biosynthetic process"/>
    <property type="evidence" value="ECO:0007669"/>
    <property type="project" value="UniProtKB-UniRule"/>
</dbReference>
<dbReference type="InterPro" id="IPR004308">
    <property type="entry name" value="GCS"/>
</dbReference>
<evidence type="ECO:0000256" key="1">
    <source>
        <dbReference type="ARBA" id="ARBA00005006"/>
    </source>
</evidence>
<comment type="caution">
    <text evidence="11">The sequence shown here is derived from an EMBL/GenBank/DDBJ whole genome shotgun (WGS) entry which is preliminary data.</text>
</comment>
<dbReference type="Gene3D" id="1.10.8.960">
    <property type="match status" value="1"/>
</dbReference>
<dbReference type="GO" id="GO:0004357">
    <property type="term" value="F:glutamate-cysteine ligase activity"/>
    <property type="evidence" value="ECO:0007669"/>
    <property type="project" value="UniProtKB-UniRule"/>
</dbReference>
<dbReference type="Pfam" id="PF03074">
    <property type="entry name" value="GCS"/>
    <property type="match status" value="1"/>
</dbReference>
<proteinExistence type="inferred from homology"/>
<comment type="similarity">
    <text evidence="2 10">Belongs to the glutamate--cysteine ligase type 3 family.</text>
</comment>
<dbReference type="InterPro" id="IPR014746">
    <property type="entry name" value="Gln_synth/guanido_kin_cat_dom"/>
</dbReference>
<evidence type="ECO:0000313" key="12">
    <source>
        <dbReference type="Proteomes" id="UP000187455"/>
    </source>
</evidence>
<organism evidence="11 12">
    <name type="scientific">Smittium mucronatum</name>
    <dbReference type="NCBI Taxonomy" id="133383"/>
    <lineage>
        <taxon>Eukaryota</taxon>
        <taxon>Fungi</taxon>
        <taxon>Fungi incertae sedis</taxon>
        <taxon>Zoopagomycota</taxon>
        <taxon>Kickxellomycotina</taxon>
        <taxon>Harpellomycetes</taxon>
        <taxon>Harpellales</taxon>
        <taxon>Legeriomycetaceae</taxon>
        <taxon>Smittium</taxon>
    </lineage>
</organism>
<dbReference type="FunFam" id="3.30.590.50:FF:000001">
    <property type="entry name" value="Glutamate-cysteine ligase Gcs1"/>
    <property type="match status" value="1"/>
</dbReference>
<evidence type="ECO:0000256" key="10">
    <source>
        <dbReference type="RuleBase" id="RU367135"/>
    </source>
</evidence>
<gene>
    <name evidence="11" type="ORF">AYI68_g2592</name>
</gene>
<evidence type="ECO:0000256" key="2">
    <source>
        <dbReference type="ARBA" id="ARBA00008100"/>
    </source>
</evidence>
<evidence type="ECO:0000256" key="8">
    <source>
        <dbReference type="ARBA" id="ARBA00030585"/>
    </source>
</evidence>
<comment type="catalytic activity">
    <reaction evidence="10">
        <text>L-cysteine + L-glutamate + ATP = gamma-L-glutamyl-L-cysteine + ADP + phosphate + H(+)</text>
        <dbReference type="Rhea" id="RHEA:13285"/>
        <dbReference type="ChEBI" id="CHEBI:15378"/>
        <dbReference type="ChEBI" id="CHEBI:29985"/>
        <dbReference type="ChEBI" id="CHEBI:30616"/>
        <dbReference type="ChEBI" id="CHEBI:35235"/>
        <dbReference type="ChEBI" id="CHEBI:43474"/>
        <dbReference type="ChEBI" id="CHEBI:58173"/>
        <dbReference type="ChEBI" id="CHEBI:456216"/>
        <dbReference type="EC" id="6.3.2.2"/>
    </reaction>
</comment>
<sequence>MGLLSLGTPLDWKDAKKYSRHVRVNGIQQFLNIWKKCKTTERNGLLWGDEIEYIIVEFDKENDKVRLAVCAAKVLDKLQEDENKYLDSKLQGKEIFPPKSLWRPEFGNFMVEGTPGEPYGSNFKDLTTVESNMKFRRAETTSLLKPNQFIFSISTFPLMGKGDWLTPHFPADGKYFQSLFLPDQVINPHPRFRTLAANIRERRGSKVEINMPIFHDVNTPTPFIDPSIPWDRDLFPGDSEAKNGAAKPDHIYMDAMGFGMGCCCLQVTFQASDLNEARRLYDQLAPITAITMALSASTSVLRGYLADTDCRWNIISSSVDDRTPEERGLKPLSGDFKRIMKSRYGTIDSYLGSNDGFFREEFNDIDLVYDEESYKTLKDSGVDELLAKHISHLFIRDPLVIYEELLDLDNEQSSDHFENIQSTNWQNVRFKPPPPNSDIGWRVEFRPIEIQLTDFENAAFSVFIVLLTRAILSYDLDFYLPISKMDVNMERAHDRDAVLNQKFFFRKNVFPRKSALPTPLQSQYNSPKISSNSCLDQELKVDTSPPSGSLSPRHIYEDNDLPKPLLFSPNYPEFNLPQVEYESVLIEEMTINEIMNGQVSSGGFPGLLPIIRTYLDSSNIDIVTMCKLNKYLELIKLRSTGDLKTNARYFRDFVMNHPDYKNDSVVSEKIVFDLLSKCSELTDSNTPPS</sequence>
<dbReference type="FunFam" id="3.30.590.50:FF:000002">
    <property type="entry name" value="Glutamate--cysteine ligase catalytic subunit"/>
    <property type="match status" value="1"/>
</dbReference>
<dbReference type="PANTHER" id="PTHR11164:SF0">
    <property type="entry name" value="GLUTAMATE--CYSTEINE LIGASE CATALYTIC SUBUNIT"/>
    <property type="match status" value="1"/>
</dbReference>
<dbReference type="STRING" id="133383.A0A1R0H2C4"/>
<keyword evidence="4 10" id="KW-0436">Ligase</keyword>
<keyword evidence="7 10" id="KW-0067">ATP-binding</keyword>
<evidence type="ECO:0000256" key="6">
    <source>
        <dbReference type="ARBA" id="ARBA00022741"/>
    </source>
</evidence>
<dbReference type="UniPathway" id="UPA00142">
    <property type="reaction ID" value="UER00209"/>
</dbReference>
<dbReference type="GO" id="GO:0005524">
    <property type="term" value="F:ATP binding"/>
    <property type="evidence" value="ECO:0007669"/>
    <property type="project" value="UniProtKB-UniRule"/>
</dbReference>
<dbReference type="GO" id="GO:0017109">
    <property type="term" value="C:glutamate-cysteine ligase complex"/>
    <property type="evidence" value="ECO:0007669"/>
    <property type="project" value="TreeGrafter"/>
</dbReference>
<comment type="pathway">
    <text evidence="1 10">Sulfur metabolism; glutathione biosynthesis; glutathione from L-cysteine and L-glutamate: step 1/2.</text>
</comment>
<dbReference type="Gene3D" id="3.30.590.50">
    <property type="match status" value="2"/>
</dbReference>
<keyword evidence="6 10" id="KW-0547">Nucleotide-binding</keyword>
<dbReference type="SUPFAM" id="SSF55931">
    <property type="entry name" value="Glutamine synthetase/guanido kinase"/>
    <property type="match status" value="1"/>
</dbReference>
<evidence type="ECO:0000256" key="5">
    <source>
        <dbReference type="ARBA" id="ARBA00022684"/>
    </source>
</evidence>
<evidence type="ECO:0000256" key="7">
    <source>
        <dbReference type="ARBA" id="ARBA00022840"/>
    </source>
</evidence>
<dbReference type="EMBL" id="LSSL01000983">
    <property type="protein sequence ID" value="OLY83270.1"/>
    <property type="molecule type" value="Genomic_DNA"/>
</dbReference>
<evidence type="ECO:0000256" key="9">
    <source>
        <dbReference type="ARBA" id="ARBA00032122"/>
    </source>
</evidence>